<dbReference type="PANTHER" id="PTHR23112">
    <property type="entry name" value="G PROTEIN-COUPLED RECEPTOR 157-RELATED"/>
    <property type="match status" value="1"/>
</dbReference>
<comment type="caution">
    <text evidence="7">The sequence shown here is derived from an EMBL/GenBank/DDBJ whole genome shotgun (WGS) entry which is preliminary data.</text>
</comment>
<evidence type="ECO:0000313" key="7">
    <source>
        <dbReference type="EMBL" id="KAK3259510.1"/>
    </source>
</evidence>
<feature type="transmembrane region" description="Helical" evidence="5">
    <location>
        <begin position="188"/>
        <end position="207"/>
    </location>
</feature>
<feature type="transmembrane region" description="Helical" evidence="5">
    <location>
        <begin position="233"/>
        <end position="257"/>
    </location>
</feature>
<comment type="subcellular location">
    <subcellularLocation>
        <location evidence="1">Membrane</location>
        <topology evidence="1">Multi-pass membrane protein</topology>
    </subcellularLocation>
</comment>
<organism evidence="7 8">
    <name type="scientific">Cymbomonas tetramitiformis</name>
    <dbReference type="NCBI Taxonomy" id="36881"/>
    <lineage>
        <taxon>Eukaryota</taxon>
        <taxon>Viridiplantae</taxon>
        <taxon>Chlorophyta</taxon>
        <taxon>Pyramimonadophyceae</taxon>
        <taxon>Pyramimonadales</taxon>
        <taxon>Pyramimonadaceae</taxon>
        <taxon>Cymbomonas</taxon>
    </lineage>
</organism>
<keyword evidence="4 5" id="KW-0472">Membrane</keyword>
<evidence type="ECO:0000313" key="8">
    <source>
        <dbReference type="Proteomes" id="UP001190700"/>
    </source>
</evidence>
<dbReference type="EMBL" id="LGRX02018680">
    <property type="protein sequence ID" value="KAK3259510.1"/>
    <property type="molecule type" value="Genomic_DNA"/>
</dbReference>
<dbReference type="Pfam" id="PF00002">
    <property type="entry name" value="7tm_2"/>
    <property type="match status" value="1"/>
</dbReference>
<reference evidence="7 8" key="1">
    <citation type="journal article" date="2015" name="Genome Biol. Evol.">
        <title>Comparative Genomics of a Bacterivorous Green Alga Reveals Evolutionary Causalities and Consequences of Phago-Mixotrophic Mode of Nutrition.</title>
        <authorList>
            <person name="Burns J.A."/>
            <person name="Paasch A."/>
            <person name="Narechania A."/>
            <person name="Kim E."/>
        </authorList>
    </citation>
    <scope>NUCLEOTIDE SEQUENCE [LARGE SCALE GENOMIC DNA]</scope>
    <source>
        <strain evidence="7 8">PLY_AMNH</strain>
    </source>
</reference>
<keyword evidence="2 5" id="KW-0812">Transmembrane</keyword>
<keyword evidence="8" id="KW-1185">Reference proteome</keyword>
<sequence>MSASGMADRFREDSSCTDLRKSLLRKPIENEPPPPKWARTTILRAGILFNFFCLVVAILLYVAPNRWVPMSAIDCFQICGAIVGLLACLFVITTYLRNQRLRQHPNTLVFWRAVADAMDASVYIMQPLLVSPSWDYGDRTKSNVCRTIAVCHQLFVISSEGWFLCLGLDIWTSCRNPFLSYKKAMARYHAIAWGMGVLSAFLLWYTLPDPTESCNLAVDTDYSSLLHNYATTLPIFGVYICVYITMLVMILVSYNYLQGGISRTFAIRLRIIVLNG</sequence>
<proteinExistence type="predicted"/>
<feature type="non-terminal residue" evidence="7">
    <location>
        <position position="276"/>
    </location>
</feature>
<dbReference type="PANTHER" id="PTHR23112:SF0">
    <property type="entry name" value="TRANSMEMBRANE PROTEIN 116"/>
    <property type="match status" value="1"/>
</dbReference>
<protein>
    <recommendedName>
        <fullName evidence="6">G-protein coupled receptors family 2 profile 2 domain-containing protein</fullName>
    </recommendedName>
</protein>
<dbReference type="GO" id="GO:0007166">
    <property type="term" value="P:cell surface receptor signaling pathway"/>
    <property type="evidence" value="ECO:0007669"/>
    <property type="project" value="InterPro"/>
</dbReference>
<evidence type="ECO:0000259" key="6">
    <source>
        <dbReference type="PROSITE" id="PS50261"/>
    </source>
</evidence>
<accession>A0AAE0FGU6</accession>
<dbReference type="Gene3D" id="1.20.1070.10">
    <property type="entry name" value="Rhodopsin 7-helix transmembrane proteins"/>
    <property type="match status" value="1"/>
</dbReference>
<evidence type="ECO:0000256" key="1">
    <source>
        <dbReference type="ARBA" id="ARBA00004141"/>
    </source>
</evidence>
<dbReference type="Proteomes" id="UP001190700">
    <property type="component" value="Unassembled WGS sequence"/>
</dbReference>
<name>A0AAE0FGU6_9CHLO</name>
<evidence type="ECO:0000256" key="2">
    <source>
        <dbReference type="ARBA" id="ARBA00022692"/>
    </source>
</evidence>
<keyword evidence="3 5" id="KW-1133">Transmembrane helix</keyword>
<evidence type="ECO:0000256" key="3">
    <source>
        <dbReference type="ARBA" id="ARBA00022989"/>
    </source>
</evidence>
<dbReference type="GO" id="GO:0004930">
    <property type="term" value="F:G protein-coupled receptor activity"/>
    <property type="evidence" value="ECO:0007669"/>
    <property type="project" value="InterPro"/>
</dbReference>
<dbReference type="PROSITE" id="PS50261">
    <property type="entry name" value="G_PROTEIN_RECEP_F2_4"/>
    <property type="match status" value="1"/>
</dbReference>
<dbReference type="SUPFAM" id="SSF81321">
    <property type="entry name" value="Family A G protein-coupled receptor-like"/>
    <property type="match status" value="1"/>
</dbReference>
<dbReference type="InterPro" id="IPR000832">
    <property type="entry name" value="GPCR_2_secretin-like"/>
</dbReference>
<dbReference type="AlphaFoldDB" id="A0AAE0FGU6"/>
<feature type="transmembrane region" description="Helical" evidence="5">
    <location>
        <begin position="75"/>
        <end position="96"/>
    </location>
</feature>
<dbReference type="GO" id="GO:0005886">
    <property type="term" value="C:plasma membrane"/>
    <property type="evidence" value="ECO:0007669"/>
    <property type="project" value="TreeGrafter"/>
</dbReference>
<gene>
    <name evidence="7" type="ORF">CYMTET_31493</name>
</gene>
<feature type="transmembrane region" description="Helical" evidence="5">
    <location>
        <begin position="42"/>
        <end position="63"/>
    </location>
</feature>
<feature type="domain" description="G-protein coupled receptors family 2 profile 2" evidence="6">
    <location>
        <begin position="73"/>
        <end position="198"/>
    </location>
</feature>
<evidence type="ECO:0000256" key="5">
    <source>
        <dbReference type="SAM" id="Phobius"/>
    </source>
</evidence>
<dbReference type="InterPro" id="IPR017981">
    <property type="entry name" value="GPCR_2-like_7TM"/>
</dbReference>
<dbReference type="GO" id="GO:0007189">
    <property type="term" value="P:adenylate cyclase-activating G protein-coupled receptor signaling pathway"/>
    <property type="evidence" value="ECO:0007669"/>
    <property type="project" value="TreeGrafter"/>
</dbReference>
<evidence type="ECO:0000256" key="4">
    <source>
        <dbReference type="ARBA" id="ARBA00023136"/>
    </source>
</evidence>